<comment type="similarity">
    <text evidence="2">Belongs to the Ro 60 kDa family.</text>
</comment>
<dbReference type="SUPFAM" id="SSF140864">
    <property type="entry name" value="TROVE domain-like"/>
    <property type="match status" value="1"/>
</dbReference>
<evidence type="ECO:0000256" key="1">
    <source>
        <dbReference type="ARBA" id="ARBA00004496"/>
    </source>
</evidence>
<dbReference type="InterPro" id="IPR037214">
    <property type="entry name" value="TROVE_dom_sf"/>
</dbReference>
<dbReference type="EMBL" id="JBITGY010000005">
    <property type="protein sequence ID" value="MFI6499591.1"/>
    <property type="molecule type" value="Genomic_DNA"/>
</dbReference>
<keyword evidence="5" id="KW-0694">RNA-binding</keyword>
<dbReference type="PANTHER" id="PTHR14202">
    <property type="entry name" value="60 KDA RIBONUCLEOPROTEIN SSA/RO"/>
    <property type="match status" value="1"/>
</dbReference>
<dbReference type="RefSeq" id="WP_397083004.1">
    <property type="nucleotide sequence ID" value="NZ_JBITGY010000005.1"/>
</dbReference>
<reference evidence="8 9" key="1">
    <citation type="submission" date="2024-10" db="EMBL/GenBank/DDBJ databases">
        <title>The Natural Products Discovery Center: Release of the First 8490 Sequenced Strains for Exploring Actinobacteria Biosynthetic Diversity.</title>
        <authorList>
            <person name="Kalkreuter E."/>
            <person name="Kautsar S.A."/>
            <person name="Yang D."/>
            <person name="Bader C.D."/>
            <person name="Teijaro C.N."/>
            <person name="Fluegel L."/>
            <person name="Davis C.M."/>
            <person name="Simpson J.R."/>
            <person name="Lauterbach L."/>
            <person name="Steele A.D."/>
            <person name="Gui C."/>
            <person name="Meng S."/>
            <person name="Li G."/>
            <person name="Viehrig K."/>
            <person name="Ye F."/>
            <person name="Su P."/>
            <person name="Kiefer A.F."/>
            <person name="Nichols A."/>
            <person name="Cepeda A.J."/>
            <person name="Yan W."/>
            <person name="Fan B."/>
            <person name="Jiang Y."/>
            <person name="Adhikari A."/>
            <person name="Zheng C.-J."/>
            <person name="Schuster L."/>
            <person name="Cowan T.M."/>
            <person name="Smanski M.J."/>
            <person name="Chevrette M.G."/>
            <person name="De Carvalho L.P.S."/>
            <person name="Shen B."/>
        </authorList>
    </citation>
    <scope>NUCLEOTIDE SEQUENCE [LARGE SCALE GENOMIC DNA]</scope>
    <source>
        <strain evidence="8 9">NPDC050545</strain>
    </source>
</reference>
<feature type="domain" description="TROVE" evidence="7">
    <location>
        <begin position="1"/>
        <end position="320"/>
    </location>
</feature>
<evidence type="ECO:0000256" key="2">
    <source>
        <dbReference type="ARBA" id="ARBA00007814"/>
    </source>
</evidence>
<evidence type="ECO:0000256" key="4">
    <source>
        <dbReference type="ARBA" id="ARBA00022723"/>
    </source>
</evidence>
<protein>
    <recommendedName>
        <fullName evidence="7">TROVE domain-containing protein</fullName>
    </recommendedName>
</protein>
<evidence type="ECO:0000313" key="9">
    <source>
        <dbReference type="Proteomes" id="UP001612741"/>
    </source>
</evidence>
<dbReference type="InterPro" id="IPR008858">
    <property type="entry name" value="TROVE_dom"/>
</dbReference>
<dbReference type="InterPro" id="IPR036465">
    <property type="entry name" value="vWFA_dom_sf"/>
</dbReference>
<keyword evidence="9" id="KW-1185">Reference proteome</keyword>
<proteinExistence type="inferred from homology"/>
<gene>
    <name evidence="8" type="ORF">ACIBG2_19545</name>
</gene>
<dbReference type="PROSITE" id="PS50988">
    <property type="entry name" value="TROVE"/>
    <property type="match status" value="1"/>
</dbReference>
<dbReference type="InterPro" id="IPR040322">
    <property type="entry name" value="TROVE2"/>
</dbReference>
<accession>A0ABW7YUL4</accession>
<evidence type="ECO:0000259" key="7">
    <source>
        <dbReference type="PROSITE" id="PS50988"/>
    </source>
</evidence>
<evidence type="ECO:0000256" key="6">
    <source>
        <dbReference type="ARBA" id="ARBA00023274"/>
    </source>
</evidence>
<evidence type="ECO:0000313" key="8">
    <source>
        <dbReference type="EMBL" id="MFI6499591.1"/>
    </source>
</evidence>
<dbReference type="Proteomes" id="UP001612741">
    <property type="component" value="Unassembled WGS sequence"/>
</dbReference>
<keyword evidence="3" id="KW-0963">Cytoplasm</keyword>
<sequence length="461" mass="49921">MTKPQSLAPHTVETARTELFLLVARAIADPRARHATDRFALLAARLAAADEDWTARLCRWTGRLPALRRLRLALVAELAYARAGGTRRFVARSLTRADEPGELLDYWLRRFGRALPQPVKRGVADAAVRLYDELALATHDSPGAPLRFADVLALTHPSPRDRVQAAVFAHAVGRRRGTTGEIPEELPILRARRALYWVPAARRPHLLETPEAAHRLAGAAMPWPTVERWLLGSMTAAAWQVVLPGMPYRDRLAHLRDFDRLGVPSAHLADELAEPAQVVTSGVTPLEVVAALHAPPGSRWTWALRQAAQMSLAAVPALPGRTLVVVDRTTVMAGPAWPGALLTRGAAAAVFAAALTARAGSADLVAFGTAPARLPVKPGEPLLTTLGRFAPLEGDAEPDRVIREHFDGHDRLVVLTHPDRAGAVADAVTAPAQEHVITQVSAGWFAALPYIEMARTADWPF</sequence>
<keyword evidence="6" id="KW-0687">Ribonucleoprotein</keyword>
<comment type="caution">
    <text evidence="8">The sequence shown here is derived from an EMBL/GenBank/DDBJ whole genome shotgun (WGS) entry which is preliminary data.</text>
</comment>
<dbReference type="PANTHER" id="PTHR14202:SF0">
    <property type="entry name" value="RNA-BINDING PROTEIN RO60"/>
    <property type="match status" value="1"/>
</dbReference>
<evidence type="ECO:0000256" key="3">
    <source>
        <dbReference type="ARBA" id="ARBA00022490"/>
    </source>
</evidence>
<name>A0ABW7YUL4_9ACTN</name>
<dbReference type="Gene3D" id="3.40.50.410">
    <property type="entry name" value="von Willebrand factor, type A domain"/>
    <property type="match status" value="1"/>
</dbReference>
<keyword evidence="4" id="KW-0479">Metal-binding</keyword>
<comment type="subcellular location">
    <subcellularLocation>
        <location evidence="1">Cytoplasm</location>
    </subcellularLocation>
</comment>
<evidence type="ECO:0000256" key="5">
    <source>
        <dbReference type="ARBA" id="ARBA00022884"/>
    </source>
</evidence>
<organism evidence="8 9">
    <name type="scientific">Nonomuraea typhae</name>
    <dbReference type="NCBI Taxonomy" id="2603600"/>
    <lineage>
        <taxon>Bacteria</taxon>
        <taxon>Bacillati</taxon>
        <taxon>Actinomycetota</taxon>
        <taxon>Actinomycetes</taxon>
        <taxon>Streptosporangiales</taxon>
        <taxon>Streptosporangiaceae</taxon>
        <taxon>Nonomuraea</taxon>
    </lineage>
</organism>